<gene>
    <name evidence="1" type="ORF">HPB47_022469</name>
</gene>
<protein>
    <submittedName>
        <fullName evidence="1">Uncharacterized protein</fullName>
    </submittedName>
</protein>
<keyword evidence="2" id="KW-1185">Reference proteome</keyword>
<accession>A0AC60QBZ5</accession>
<organism evidence="1 2">
    <name type="scientific">Ixodes persulcatus</name>
    <name type="common">Taiga tick</name>
    <dbReference type="NCBI Taxonomy" id="34615"/>
    <lineage>
        <taxon>Eukaryota</taxon>
        <taxon>Metazoa</taxon>
        <taxon>Ecdysozoa</taxon>
        <taxon>Arthropoda</taxon>
        <taxon>Chelicerata</taxon>
        <taxon>Arachnida</taxon>
        <taxon>Acari</taxon>
        <taxon>Parasitiformes</taxon>
        <taxon>Ixodida</taxon>
        <taxon>Ixodoidea</taxon>
        <taxon>Ixodidae</taxon>
        <taxon>Ixodinae</taxon>
        <taxon>Ixodes</taxon>
    </lineage>
</organism>
<dbReference type="Proteomes" id="UP000805193">
    <property type="component" value="Unassembled WGS sequence"/>
</dbReference>
<name>A0AC60QBZ5_IXOPE</name>
<proteinExistence type="predicted"/>
<comment type="caution">
    <text evidence="1">The sequence shown here is derived from an EMBL/GenBank/DDBJ whole genome shotgun (WGS) entry which is preliminary data.</text>
</comment>
<evidence type="ECO:0000313" key="2">
    <source>
        <dbReference type="Proteomes" id="UP000805193"/>
    </source>
</evidence>
<sequence>MQLNPRGVDQWTNATWKGKASPLQTSSQVDPSSGAIAFRSISQQARHANPAARAAFPLAVSCGCDGCGPTGAFKYGGASGVTSTKRDRLPAAGGLIWWSARRRLQPVPCAAPFRAGGGDSGLLGRGGLEKRPSGGDEYECVLLPPGTARRWYRYSPRQRITVTVAMPSSTHCGGGGRSALLGGIIAALFLLPCATAIERRAVCYSPGNVSMMLFFVQENIEHAVVINGEIVGLTPGDHGLHVHSLGDLTNGCNSTGTHFNPMHKDHGAREDRERHVGDLGNINADVTGKARVYISDGMISLIGHHNIIGRALVVHALPDDLGRGGTDESKTTGSSGARLACCVIGFQSGTGWPSPNSRLLFLMFSALLVFFCRHGA</sequence>
<dbReference type="EMBL" id="JABSTQ010009299">
    <property type="protein sequence ID" value="KAG0430699.1"/>
    <property type="molecule type" value="Genomic_DNA"/>
</dbReference>
<reference evidence="1 2" key="1">
    <citation type="journal article" date="2020" name="Cell">
        <title>Large-Scale Comparative Analyses of Tick Genomes Elucidate Their Genetic Diversity and Vector Capacities.</title>
        <authorList>
            <consortium name="Tick Genome and Microbiome Consortium (TIGMIC)"/>
            <person name="Jia N."/>
            <person name="Wang J."/>
            <person name="Shi W."/>
            <person name="Du L."/>
            <person name="Sun Y."/>
            <person name="Zhan W."/>
            <person name="Jiang J.F."/>
            <person name="Wang Q."/>
            <person name="Zhang B."/>
            <person name="Ji P."/>
            <person name="Bell-Sakyi L."/>
            <person name="Cui X.M."/>
            <person name="Yuan T.T."/>
            <person name="Jiang B.G."/>
            <person name="Yang W.F."/>
            <person name="Lam T.T."/>
            <person name="Chang Q.C."/>
            <person name="Ding S.J."/>
            <person name="Wang X.J."/>
            <person name="Zhu J.G."/>
            <person name="Ruan X.D."/>
            <person name="Zhao L."/>
            <person name="Wei J.T."/>
            <person name="Ye R.Z."/>
            <person name="Que T.C."/>
            <person name="Du C.H."/>
            <person name="Zhou Y.H."/>
            <person name="Cheng J.X."/>
            <person name="Dai P.F."/>
            <person name="Guo W.B."/>
            <person name="Han X.H."/>
            <person name="Huang E.J."/>
            <person name="Li L.F."/>
            <person name="Wei W."/>
            <person name="Gao Y.C."/>
            <person name="Liu J.Z."/>
            <person name="Shao H.Z."/>
            <person name="Wang X."/>
            <person name="Wang C.C."/>
            <person name="Yang T.C."/>
            <person name="Huo Q.B."/>
            <person name="Li W."/>
            <person name="Chen H.Y."/>
            <person name="Chen S.E."/>
            <person name="Zhou L.G."/>
            <person name="Ni X.B."/>
            <person name="Tian J.H."/>
            <person name="Sheng Y."/>
            <person name="Liu T."/>
            <person name="Pan Y.S."/>
            <person name="Xia L.Y."/>
            <person name="Li J."/>
            <person name="Zhao F."/>
            <person name="Cao W.C."/>
        </authorList>
    </citation>
    <scope>NUCLEOTIDE SEQUENCE [LARGE SCALE GENOMIC DNA]</scope>
    <source>
        <strain evidence="1">Iper-2018</strain>
    </source>
</reference>
<evidence type="ECO:0000313" key="1">
    <source>
        <dbReference type="EMBL" id="KAG0430699.1"/>
    </source>
</evidence>